<evidence type="ECO:0008006" key="4">
    <source>
        <dbReference type="Google" id="ProtNLM"/>
    </source>
</evidence>
<dbReference type="PROSITE" id="PS51257">
    <property type="entry name" value="PROKAR_LIPOPROTEIN"/>
    <property type="match status" value="1"/>
</dbReference>
<gene>
    <name evidence="2" type="ORF">HRI96_09695</name>
</gene>
<dbReference type="EMBL" id="CP054257">
    <property type="protein sequence ID" value="QTQ12443.1"/>
    <property type="molecule type" value="Genomic_DNA"/>
</dbReference>
<accession>A0A975F145</accession>
<feature type="signal peptide" evidence="1">
    <location>
        <begin position="1"/>
        <end position="32"/>
    </location>
</feature>
<reference evidence="2" key="1">
    <citation type="submission" date="2020-05" db="EMBL/GenBank/DDBJ databases">
        <authorList>
            <person name="Zeng H."/>
            <person name="Chan Y.K."/>
            <person name="Watt R.M."/>
        </authorList>
    </citation>
    <scope>NUCLEOTIDE SEQUENCE</scope>
    <source>
        <strain evidence="2">ATCC 700773</strain>
    </source>
</reference>
<dbReference type="Proteomes" id="UP000671995">
    <property type="component" value="Chromosome"/>
</dbReference>
<evidence type="ECO:0000313" key="3">
    <source>
        <dbReference type="Proteomes" id="UP000671995"/>
    </source>
</evidence>
<evidence type="ECO:0000313" key="2">
    <source>
        <dbReference type="EMBL" id="QTQ12443.1"/>
    </source>
</evidence>
<feature type="chain" id="PRO_5037745018" description="Lipocalin-like domain-containing protein" evidence="1">
    <location>
        <begin position="33"/>
        <end position="165"/>
    </location>
</feature>
<sequence length="165" mass="18167">MKNLNKKPLFLFLAGTALIALSLALTSCSSSDKDLSDLIKGVWREVSIQEGSGHVLTHPHPGPGTPPDPAWIQPYMCLYQNKIYNAEKITDPSKDGFYKMGDWDISYYVEDTKLIFVRGSDTIHADITLKGNSLTMVEPSGSGNSTRKFERVSSPTVTEILSAKD</sequence>
<dbReference type="RefSeq" id="WP_210117155.1">
    <property type="nucleotide sequence ID" value="NZ_CP054257.1"/>
</dbReference>
<evidence type="ECO:0000256" key="1">
    <source>
        <dbReference type="SAM" id="SignalP"/>
    </source>
</evidence>
<reference evidence="2" key="2">
    <citation type="journal article" date="2021" name="Microbiol. Resour. Announc.">
        <title>Complete Genome Sequences of Three Human Oral Treponema parvum Isolates.</title>
        <authorList>
            <person name="Zeng H."/>
            <person name="Watt R.M."/>
        </authorList>
    </citation>
    <scope>NUCLEOTIDE SEQUENCE</scope>
    <source>
        <strain evidence="2">ATCC 700773</strain>
    </source>
</reference>
<protein>
    <recommendedName>
        <fullName evidence="4">Lipocalin-like domain-containing protein</fullName>
    </recommendedName>
</protein>
<organism evidence="2 3">
    <name type="scientific">Treponema parvum</name>
    <dbReference type="NCBI Taxonomy" id="138851"/>
    <lineage>
        <taxon>Bacteria</taxon>
        <taxon>Pseudomonadati</taxon>
        <taxon>Spirochaetota</taxon>
        <taxon>Spirochaetia</taxon>
        <taxon>Spirochaetales</taxon>
        <taxon>Treponemataceae</taxon>
        <taxon>Treponema</taxon>
    </lineage>
</organism>
<proteinExistence type="predicted"/>
<name>A0A975F145_9SPIR</name>
<keyword evidence="1" id="KW-0732">Signal</keyword>
<dbReference type="AlphaFoldDB" id="A0A975F145"/>